<sequence>MESEHNFPVHTLNEADAWSLFKNTAGTCVNYPDLQSIASDIAKKCGGMPLAIVAIAKALKNKEEYYVWKNALEELKNPSSESFERIMTKEVYTCIKFSYDSLDTDELKKIFLLCSHIGRTYDASIRDLFMYGLGLGFFNGSNTLENAQCKVEDLVKKLKDNSLLLDAPNETSESHSYNISDGERFAMHDVICDVARSIAREKGQVCPMTDDGISCSWAKKNILKNCNSITLHNIGELPKDLKPVGQLFWLLEITKNPLEPQTHQVNDGKKVNLIPSTSRR</sequence>
<feature type="region of interest" description="Disordered" evidence="3">
    <location>
        <begin position="261"/>
        <end position="280"/>
    </location>
</feature>
<dbReference type="EMBL" id="JAUESC010000003">
    <property type="protein sequence ID" value="KAK0600145.1"/>
    <property type="molecule type" value="Genomic_DNA"/>
</dbReference>
<evidence type="ECO:0000256" key="2">
    <source>
        <dbReference type="ARBA" id="ARBA00022821"/>
    </source>
</evidence>
<dbReference type="Gene3D" id="1.10.8.430">
    <property type="entry name" value="Helical domain of apoptotic protease-activating factors"/>
    <property type="match status" value="1"/>
</dbReference>
<dbReference type="GO" id="GO:0043531">
    <property type="term" value="F:ADP binding"/>
    <property type="evidence" value="ECO:0007669"/>
    <property type="project" value="InterPro"/>
</dbReference>
<dbReference type="AlphaFoldDB" id="A0AA39W1E6"/>
<reference evidence="4" key="1">
    <citation type="journal article" date="2022" name="Plant J.">
        <title>Strategies of tolerance reflected in two North American maple genomes.</title>
        <authorList>
            <person name="McEvoy S.L."/>
            <person name="Sezen U.U."/>
            <person name="Trouern-Trend A."/>
            <person name="McMahon S.M."/>
            <person name="Schaberg P.G."/>
            <person name="Yang J."/>
            <person name="Wegrzyn J.L."/>
            <person name="Swenson N.G."/>
        </authorList>
    </citation>
    <scope>NUCLEOTIDE SEQUENCE</scope>
    <source>
        <strain evidence="4">NS2018</strain>
    </source>
</reference>
<accession>A0AA39W1E6</accession>
<dbReference type="SUPFAM" id="SSF52540">
    <property type="entry name" value="P-loop containing nucleoside triphosphate hydrolases"/>
    <property type="match status" value="1"/>
</dbReference>
<reference evidence="4" key="2">
    <citation type="submission" date="2023-06" db="EMBL/GenBank/DDBJ databases">
        <authorList>
            <person name="Swenson N.G."/>
            <person name="Wegrzyn J.L."/>
            <person name="Mcevoy S.L."/>
        </authorList>
    </citation>
    <scope>NUCLEOTIDE SEQUENCE</scope>
    <source>
        <strain evidence="4">NS2018</strain>
        <tissue evidence="4">Leaf</tissue>
    </source>
</reference>
<dbReference type="GO" id="GO:0005524">
    <property type="term" value="F:ATP binding"/>
    <property type="evidence" value="ECO:0007669"/>
    <property type="project" value="UniProtKB-KW"/>
</dbReference>
<evidence type="ECO:0000313" key="5">
    <source>
        <dbReference type="Proteomes" id="UP001168877"/>
    </source>
</evidence>
<dbReference type="PANTHER" id="PTHR33463:SF136">
    <property type="entry name" value="NB-ARC DOMAIN-CONTAINING PROTEIN"/>
    <property type="match status" value="1"/>
</dbReference>
<dbReference type="InterPro" id="IPR027417">
    <property type="entry name" value="P-loop_NTPase"/>
</dbReference>
<evidence type="ECO:0008006" key="6">
    <source>
        <dbReference type="Google" id="ProtNLM"/>
    </source>
</evidence>
<evidence type="ECO:0000313" key="4">
    <source>
        <dbReference type="EMBL" id="KAK0600145.1"/>
    </source>
</evidence>
<keyword evidence="5" id="KW-1185">Reference proteome</keyword>
<dbReference type="PANTHER" id="PTHR33463">
    <property type="entry name" value="NB-ARC DOMAIN-CONTAINING PROTEIN-RELATED"/>
    <property type="match status" value="1"/>
</dbReference>
<evidence type="ECO:0000256" key="1">
    <source>
        <dbReference type="ARBA" id="ARBA00022741"/>
    </source>
</evidence>
<protein>
    <recommendedName>
        <fullName evidence="6">NB-ARC domain-containing protein</fullName>
    </recommendedName>
</protein>
<dbReference type="GO" id="GO:0006952">
    <property type="term" value="P:defense response"/>
    <property type="evidence" value="ECO:0007669"/>
    <property type="project" value="UniProtKB-KW"/>
</dbReference>
<organism evidence="4 5">
    <name type="scientific">Acer saccharum</name>
    <name type="common">Sugar maple</name>
    <dbReference type="NCBI Taxonomy" id="4024"/>
    <lineage>
        <taxon>Eukaryota</taxon>
        <taxon>Viridiplantae</taxon>
        <taxon>Streptophyta</taxon>
        <taxon>Embryophyta</taxon>
        <taxon>Tracheophyta</taxon>
        <taxon>Spermatophyta</taxon>
        <taxon>Magnoliopsida</taxon>
        <taxon>eudicotyledons</taxon>
        <taxon>Gunneridae</taxon>
        <taxon>Pentapetalae</taxon>
        <taxon>rosids</taxon>
        <taxon>malvids</taxon>
        <taxon>Sapindales</taxon>
        <taxon>Sapindaceae</taxon>
        <taxon>Hippocastanoideae</taxon>
        <taxon>Acereae</taxon>
        <taxon>Acer</taxon>
    </lineage>
</organism>
<dbReference type="InterPro" id="IPR042197">
    <property type="entry name" value="Apaf_helical"/>
</dbReference>
<evidence type="ECO:0000256" key="3">
    <source>
        <dbReference type="SAM" id="MobiDB-lite"/>
    </source>
</evidence>
<gene>
    <name evidence="4" type="ORF">LWI29_012065</name>
</gene>
<comment type="caution">
    <text evidence="4">The sequence shown here is derived from an EMBL/GenBank/DDBJ whole genome shotgun (WGS) entry which is preliminary data.</text>
</comment>
<name>A0AA39W1E6_ACESA</name>
<keyword evidence="1" id="KW-0547">Nucleotide-binding</keyword>
<dbReference type="InterPro" id="IPR050905">
    <property type="entry name" value="Plant_NBS-LRR"/>
</dbReference>
<proteinExistence type="predicted"/>
<keyword evidence="2" id="KW-0611">Plant defense</keyword>
<dbReference type="Proteomes" id="UP001168877">
    <property type="component" value="Unassembled WGS sequence"/>
</dbReference>